<reference evidence="2 3" key="1">
    <citation type="journal article" date="2018" name="MBio">
        <title>Comparative Genomics Reveals the Core Gene Toolbox for the Fungus-Insect Symbiosis.</title>
        <authorList>
            <person name="Wang Y."/>
            <person name="Stata M."/>
            <person name="Wang W."/>
            <person name="Stajich J.E."/>
            <person name="White M.M."/>
            <person name="Moncalvo J.M."/>
        </authorList>
    </citation>
    <scope>NUCLEOTIDE SEQUENCE [LARGE SCALE GENOMIC DNA]</scope>
    <source>
        <strain evidence="2 3">SC-DP-2</strain>
    </source>
</reference>
<dbReference type="SUPFAM" id="SSF56672">
    <property type="entry name" value="DNA/RNA polymerases"/>
    <property type="match status" value="1"/>
</dbReference>
<keyword evidence="3" id="KW-1185">Reference proteome</keyword>
<accession>A0A2T9Z5E7</accession>
<evidence type="ECO:0000313" key="3">
    <source>
        <dbReference type="Proteomes" id="UP000245609"/>
    </source>
</evidence>
<feature type="compositionally biased region" description="Polar residues" evidence="1">
    <location>
        <begin position="123"/>
        <end position="132"/>
    </location>
</feature>
<dbReference type="AlphaFoldDB" id="A0A2T9Z5E7"/>
<dbReference type="OrthoDB" id="5588877at2759"/>
<evidence type="ECO:0000256" key="1">
    <source>
        <dbReference type="SAM" id="MobiDB-lite"/>
    </source>
</evidence>
<feature type="non-terminal residue" evidence="2">
    <location>
        <position position="1"/>
    </location>
</feature>
<dbReference type="EMBL" id="MBFS01002217">
    <property type="protein sequence ID" value="PVU99828.1"/>
    <property type="molecule type" value="Genomic_DNA"/>
</dbReference>
<dbReference type="Gene3D" id="2.40.70.10">
    <property type="entry name" value="Acid Proteases"/>
    <property type="match status" value="1"/>
</dbReference>
<dbReference type="InterPro" id="IPR043502">
    <property type="entry name" value="DNA/RNA_pol_sf"/>
</dbReference>
<comment type="caution">
    <text evidence="2">The sequence shown here is derived from an EMBL/GenBank/DDBJ whole genome shotgun (WGS) entry which is preliminary data.</text>
</comment>
<organism evidence="2 3">
    <name type="scientific">Smittium megazygosporum</name>
    <dbReference type="NCBI Taxonomy" id="133381"/>
    <lineage>
        <taxon>Eukaryota</taxon>
        <taxon>Fungi</taxon>
        <taxon>Fungi incertae sedis</taxon>
        <taxon>Zoopagomycota</taxon>
        <taxon>Kickxellomycotina</taxon>
        <taxon>Harpellomycetes</taxon>
        <taxon>Harpellales</taxon>
        <taxon>Legeriomycetaceae</taxon>
        <taxon>Smittium</taxon>
    </lineage>
</organism>
<dbReference type="Proteomes" id="UP000245609">
    <property type="component" value="Unassembled WGS sequence"/>
</dbReference>
<name>A0A2T9Z5E7_9FUNG</name>
<sequence>RLAEYLKLQLIKHKNPILLSPIRGPKIEVTHFTNINLIFEDDISNSMQFSIMKNCSVNVSLGLEICQKIEAKIDYATETFTFSIGTEEYSIRIFSKEQIIEEGNLEEEEVDSDYEPEKKEITKSTQESSTSGLKLKHKENEVFLQNNHNPPSEEQAIAKFVQKHNEIFPKLGDLLPGIHECEFEIKLKMGTSPTRSYPRRYSPIEKNAIKEEVDLMTKNKII</sequence>
<feature type="region of interest" description="Disordered" evidence="1">
    <location>
        <begin position="106"/>
        <end position="133"/>
    </location>
</feature>
<proteinExistence type="predicted"/>
<evidence type="ECO:0000313" key="2">
    <source>
        <dbReference type="EMBL" id="PVU99828.1"/>
    </source>
</evidence>
<dbReference type="InterPro" id="IPR021109">
    <property type="entry name" value="Peptidase_aspartic_dom_sf"/>
</dbReference>
<gene>
    <name evidence="2" type="ORF">BB560_005437</name>
</gene>
<protein>
    <submittedName>
        <fullName evidence="2">Uncharacterized protein</fullName>
    </submittedName>
</protein>